<comment type="caution">
    <text evidence="1">The sequence shown here is derived from an EMBL/GenBank/DDBJ whole genome shotgun (WGS) entry which is preliminary data.</text>
</comment>
<protein>
    <submittedName>
        <fullName evidence="1">Uncharacterized protein</fullName>
    </submittedName>
</protein>
<sequence length="153" mass="17759">MEICMLMWPNLTTACNLRGKLKLGEFTASVDSKAPNSPVVLRSLVPLKDKTEATPEADELSRRWRRRWRLAKLCYSPAWFTSQSEVFKISLWLLPELCSVWFEPILWVAVVHPELLVLFILYSGISWLCHRGMVDQEDYNLFNAREDLASRCP</sequence>
<proteinExistence type="predicted"/>
<evidence type="ECO:0000313" key="1">
    <source>
        <dbReference type="EMBL" id="DAD44035.1"/>
    </source>
</evidence>
<dbReference type="AlphaFoldDB" id="A0A822ZKS4"/>
<evidence type="ECO:0000313" key="2">
    <source>
        <dbReference type="Proteomes" id="UP000607653"/>
    </source>
</evidence>
<gene>
    <name evidence="1" type="ORF">HUJ06_002265</name>
</gene>
<name>A0A822ZKS4_NELNU</name>
<organism evidence="1 2">
    <name type="scientific">Nelumbo nucifera</name>
    <name type="common">Sacred lotus</name>
    <dbReference type="NCBI Taxonomy" id="4432"/>
    <lineage>
        <taxon>Eukaryota</taxon>
        <taxon>Viridiplantae</taxon>
        <taxon>Streptophyta</taxon>
        <taxon>Embryophyta</taxon>
        <taxon>Tracheophyta</taxon>
        <taxon>Spermatophyta</taxon>
        <taxon>Magnoliopsida</taxon>
        <taxon>Proteales</taxon>
        <taxon>Nelumbonaceae</taxon>
        <taxon>Nelumbo</taxon>
    </lineage>
</organism>
<accession>A0A822ZKS4</accession>
<keyword evidence="2" id="KW-1185">Reference proteome</keyword>
<dbReference type="Proteomes" id="UP000607653">
    <property type="component" value="Unassembled WGS sequence"/>
</dbReference>
<dbReference type="EMBL" id="DUZY01000006">
    <property type="protein sequence ID" value="DAD44035.1"/>
    <property type="molecule type" value="Genomic_DNA"/>
</dbReference>
<reference evidence="1 2" key="1">
    <citation type="journal article" date="2020" name="Mol. Biol. Evol.">
        <title>Distinct Expression and Methylation Patterns for Genes with Different Fates following a Single Whole-Genome Duplication in Flowering Plants.</title>
        <authorList>
            <person name="Shi T."/>
            <person name="Rahmani R.S."/>
            <person name="Gugger P.F."/>
            <person name="Wang M."/>
            <person name="Li H."/>
            <person name="Zhang Y."/>
            <person name="Li Z."/>
            <person name="Wang Q."/>
            <person name="Van de Peer Y."/>
            <person name="Marchal K."/>
            <person name="Chen J."/>
        </authorList>
    </citation>
    <scope>NUCLEOTIDE SEQUENCE [LARGE SCALE GENOMIC DNA]</scope>
    <source>
        <tissue evidence="1">Leaf</tissue>
    </source>
</reference>